<reference evidence="4" key="1">
    <citation type="journal article" date="2006" name="Proc. Natl. Acad. Sci. U.S.A.">
        <title>Genome analysis of the smallest free-living eukaryote Ostreococcus tauri unveils many unique features.</title>
        <authorList>
            <person name="Derelle E."/>
            <person name="Ferraz C."/>
            <person name="Rombauts S."/>
            <person name="Rouze P."/>
            <person name="Worden A.Z."/>
            <person name="Robbens S."/>
            <person name="Partensky F."/>
            <person name="Degroeve S."/>
            <person name="Echeynie S."/>
            <person name="Cooke R."/>
            <person name="Saeys Y."/>
            <person name="Wuyts J."/>
            <person name="Jabbari K."/>
            <person name="Bowler C."/>
            <person name="Panaud O."/>
            <person name="Piegu B."/>
            <person name="Ball S.G."/>
            <person name="Ral J.-P."/>
            <person name="Bouget F.-Y."/>
            <person name="Piganeau G."/>
            <person name="De Baets B."/>
            <person name="Picard A."/>
            <person name="Delseny M."/>
            <person name="Demaille J."/>
            <person name="Van de Peer Y."/>
            <person name="Moreau H."/>
        </authorList>
    </citation>
    <scope>NUCLEOTIDE SEQUENCE [LARGE SCALE GENOMIC DNA]</scope>
    <source>
        <strain evidence="4">OTTH 0595 / CCAP 157/2 / RCC745</strain>
    </source>
</reference>
<dbReference type="InterPro" id="IPR039874">
    <property type="entry name" value="WAPL"/>
</dbReference>
<keyword evidence="4" id="KW-1185">Reference proteome</keyword>
<feature type="compositionally biased region" description="Basic and acidic residues" evidence="2">
    <location>
        <begin position="153"/>
        <end position="162"/>
    </location>
</feature>
<dbReference type="PANTHER" id="PTHR22100">
    <property type="entry name" value="WINGS APART-LIKE PROTEIN HOMOLOG"/>
    <property type="match status" value="1"/>
</dbReference>
<dbReference type="InterPro" id="IPR011989">
    <property type="entry name" value="ARM-like"/>
</dbReference>
<evidence type="ECO:0000313" key="4">
    <source>
        <dbReference type="Proteomes" id="UP000009170"/>
    </source>
</evidence>
<feature type="compositionally biased region" description="Low complexity" evidence="2">
    <location>
        <begin position="76"/>
        <end position="100"/>
    </location>
</feature>
<organism evidence="3 4">
    <name type="scientific">Ostreococcus tauri</name>
    <name type="common">Marine green alga</name>
    <dbReference type="NCBI Taxonomy" id="70448"/>
    <lineage>
        <taxon>Eukaryota</taxon>
        <taxon>Viridiplantae</taxon>
        <taxon>Chlorophyta</taxon>
        <taxon>Mamiellophyceae</taxon>
        <taxon>Mamiellales</taxon>
        <taxon>Bathycoccaceae</taxon>
        <taxon>Ostreococcus</taxon>
    </lineage>
</organism>
<reference evidence="3 4" key="2">
    <citation type="journal article" date="2014" name="BMC Genomics">
        <title>An improved genome of the model marine alga Ostreococcus tauri unfolds by assessing Illumina de novo assemblies.</title>
        <authorList>
            <person name="Blanc-Mathieu R."/>
            <person name="Verhelst B."/>
            <person name="Derelle E."/>
            <person name="Rombauts S."/>
            <person name="Bouget F.Y."/>
            <person name="Carre I."/>
            <person name="Chateau A."/>
            <person name="Eyre-Walker A."/>
            <person name="Grimsley N."/>
            <person name="Moreau H."/>
            <person name="Piegu B."/>
            <person name="Rivals E."/>
            <person name="Schackwitz W."/>
            <person name="Van de Peer Y."/>
            <person name="Piganeau G."/>
        </authorList>
    </citation>
    <scope>NUCLEOTIDE SEQUENCE [LARGE SCALE GENOMIC DNA]</scope>
    <source>
        <strain evidence="4">OTTH 0595 / CCAP 157/2 / RCC745</strain>
    </source>
</reference>
<evidence type="ECO:0000313" key="3">
    <source>
        <dbReference type="EMBL" id="CEF99613.1"/>
    </source>
</evidence>
<dbReference type="STRING" id="70448.A0A090N4C2"/>
<dbReference type="Proteomes" id="UP000009170">
    <property type="component" value="Unassembled WGS sequence"/>
</dbReference>
<protein>
    <submittedName>
        <fullName evidence="3">Unnamed product</fullName>
    </submittedName>
</protein>
<feature type="region of interest" description="Disordered" evidence="2">
    <location>
        <begin position="36"/>
        <end position="64"/>
    </location>
</feature>
<feature type="region of interest" description="Disordered" evidence="2">
    <location>
        <begin position="76"/>
        <end position="101"/>
    </location>
</feature>
<sequence>MPERASRRARVTADDPYAFDAIARAKAYFDDVDAAALPSESDDDDDDDGRRRTTTTTTTRRGVGVSVFARGGSVRATARAMDATGARTTAADGTADGGAARTRDDDVVVVDDAVDAVRPAEDLFDEVAVASPRGKRGTRELTTLARSGAKKRREAETARAEAETATTTTTDARESDAMTIRRETSTSTAVVSGAVPTVKKRVTLGEFVGEEEKKDLEYDDDDADRLMPQSGAQLADIDEANYAISGLSSARDFKEKIRSVGVLVDLLSNQRTRRLMASYGLPSKIIQATQEVAVLPNAPKTLLFGCAAIFYLCGDSELRKPASGSMLNVKLAKAIRALLRASNASGEAIHVKTNSAIRACLKTLKFLPHEAKDEKTLALLIAHQALRAEQDALLASGSGPGSATDDNSFREIMARQGAVLATCELVAQATKTLQRFGDAYFASTAPRVYDDEDEDNNDVTDDAAEQDAARAIARLFRCSRVLECASFESRESCDIISVATLVGTSKSAEAPSLQLIPLSSARVTANTSAPSAAPIDIPMSPSPVKSRVPGGITMTPPSSVRRGGFAKSITVDGGGDDDDDDDAMIIPSSPLSPPIVGNVGRGAAIQWLADNVQTPVKGSSPRARTAVRALVDVIPTLAAMTTASVIGSKRGDTIANTLRVRYNGAIAIDHRVAVGALKAVLSTLTNVTNENEEGAGAVVGDDHQGLLQIASLVPWLALTIEGFTLRDGRDRKRTRVPADDSGSSLLNATLVLLVNIVEADAESATTLQNCSVKLPGSSETLISFVDALAVLYLQAVNAEEANDEAEAEATHVTAEMIKSMSSKNTGEDLILQAYSGLLLAFLIEGQPALRADVVSRFASTLHQGNGEPRLKPLADTLERFHAFHESVNTLSAKSSERLERVVKWLR</sequence>
<feature type="region of interest" description="Disordered" evidence="2">
    <location>
        <begin position="143"/>
        <end position="175"/>
    </location>
</feature>
<dbReference type="OrthoDB" id="78088at2759"/>
<dbReference type="Gene3D" id="1.25.10.10">
    <property type="entry name" value="Leucine-rich Repeat Variant"/>
    <property type="match status" value="2"/>
</dbReference>
<proteinExistence type="predicted"/>
<dbReference type="PANTHER" id="PTHR22100:SF13">
    <property type="entry name" value="WINGS APART-LIKE PROTEIN HOMOLOG"/>
    <property type="match status" value="1"/>
</dbReference>
<dbReference type="GeneID" id="9832394"/>
<dbReference type="EMBL" id="CAID01000011">
    <property type="protein sequence ID" value="CEF99613.1"/>
    <property type="molecule type" value="Genomic_DNA"/>
</dbReference>
<feature type="region of interest" description="Disordered" evidence="2">
    <location>
        <begin position="530"/>
        <end position="549"/>
    </location>
</feature>
<gene>
    <name evidence="3" type="ORF">OT_ostta11g01380</name>
</gene>
<accession>A0A090N4C2</accession>
<evidence type="ECO:0000256" key="1">
    <source>
        <dbReference type="SAM" id="Coils"/>
    </source>
</evidence>
<dbReference type="RefSeq" id="XP_003081951.2">
    <property type="nucleotide sequence ID" value="XM_003081903.2"/>
</dbReference>
<evidence type="ECO:0000256" key="2">
    <source>
        <dbReference type="SAM" id="MobiDB-lite"/>
    </source>
</evidence>
<dbReference type="KEGG" id="ota:OT_ostta11g01380"/>
<comment type="caution">
    <text evidence="3">The sequence shown here is derived from an EMBL/GenBank/DDBJ whole genome shotgun (WGS) entry which is preliminary data.</text>
</comment>
<feature type="coiled-coil region" evidence="1">
    <location>
        <begin position="788"/>
        <end position="815"/>
    </location>
</feature>
<keyword evidence="1" id="KW-0175">Coiled coil</keyword>
<dbReference type="InParanoid" id="A0A090N4C2"/>
<name>A0A090N4C2_OSTTA</name>
<dbReference type="AlphaFoldDB" id="A0A090N4C2"/>